<evidence type="ECO:0000259" key="3">
    <source>
        <dbReference type="Pfam" id="PF07727"/>
    </source>
</evidence>
<comment type="caution">
    <text evidence="5">The sequence shown here is derived from an EMBL/GenBank/DDBJ whole genome shotgun (WGS) entry which is preliminary data.</text>
</comment>
<feature type="compositionally biased region" description="Basic and acidic residues" evidence="2">
    <location>
        <begin position="75"/>
        <end position="94"/>
    </location>
</feature>
<dbReference type="Pfam" id="PF07727">
    <property type="entry name" value="RVT_2"/>
    <property type="match status" value="3"/>
</dbReference>
<gene>
    <name evidence="5" type="ORF">Tci_024859</name>
</gene>
<sequence>MNYQSVVTGNQPNNHAGIQENFDAGKVRKETVSAQQYVLLPLWSTGSQDPQNTDDAAFDVKENKKDVHVSQSGSDKPKKHDDNAKRDDRGKSHVDLSSGFRDLRAEFKEFSITSTNRVNVASAPVTAVGQLQLTALTVLILYFPDDPDMPALEDIVYSDVDEDVGPKVDFSNLETNISVSPIPTTRVHKDHPVTQIIGDLALAPQTRSIARMVKEQGGLNQIIDEDFHTCMFVCFHSQEEPKRVHQELKDSSWIEVMQEELQQFKMQKVWVLVDLPKAKRVIGSKWVFKNKKDERGTVIRNKARLVAQGHTQEEDIDYDEVFAPVVRIEDILLFLAYVFFMGFMVYQMNVKSDFLYGTIEEEVYVCQPLGFEDPDYPDKVYMVVKALYVLNQAPRAWYETLPNYKMVYVNDIIFGSTNKELCKAFERLMKGKFQMSSVGELTFFLGLQVKQKDDGIFISLDKYVAKILRKFGFTDVKSASTPIETEKPLLKDPDGSKWVFKNKKDERGTVIRNKARLVAQGHTQEEDIDYDEVFAPVVRIEDILLFLAYVFFMGFMSNSPQLDNDDLKQIDADDLKEMDLKWQMERAFCKEVLSPRDTRNKDTQTRNVLVETSTSNALVSQYKHQLKFNIHKDAKSLMEAIVKRFGGNKETKKVQKTLLKQLYENFTRLSSESLDQIHDRLQKFSSQLEILGESLSQEGINMKFLKSLPSEWRTHTLIWRNKADLEDQSLDDLFNNFKIYEAEVKISVVTSVFAASNKVLVSALPNMDNLSDAVIYSFFASQSNSPHGGGMVLVVTVVERQRVESMTEARQGCGDGSRGVVAAVLLAAAAAMVPTTAAEAVGKAAAVADVVVAVALVVVAWCWWSRWWRCSGWKVRRRRGRGVVMAVGVWWLRCCWQRLLPWWCMATVGGGLDRSGYGKQFWCSPENFSDGGSRRVMVLVAMIGAFMQMKNQQTMPLWHSPPQVLQVLTMRKSQFDVLSYKTGLESVEAKLVVYQQYENVFEEDIKLLKLDVMLRDNALVELRKKFKKAEQERDELKLKLENFQTSSKSLMFDCNALNSYKSDVSVPTCLVYDRPSIKPVEHPTSAENLREDILKSRGHRHSWNRKDCFVSKSVNHLIKDCDYYEKKIVQKPVKEPCNKGKSSALYTDDPSSSHRHVVPTTVLTRSRLVPLTAARPVTTAGVKGNRIQVSYSLGPQKTLTFLFDVHDNPQQALKDKGVIDSGYSRHMTGNISYLSIFKEINGGYVAFGGNPKGGKITGKGKIRTCKLDFDDVYFFKELKFILINVSQMCDKKNNVLFTDT</sequence>
<feature type="domain" description="Reverse transcriptase Ty1/copia-type" evidence="3">
    <location>
        <begin position="407"/>
        <end position="484"/>
    </location>
</feature>
<dbReference type="Pfam" id="PF14223">
    <property type="entry name" value="Retrotran_gag_2"/>
    <property type="match status" value="1"/>
</dbReference>
<accession>A0A6L2KTI8</accession>
<feature type="domain" description="Reverse transcriptase Ty1/copia-type" evidence="3">
    <location>
        <begin position="268"/>
        <end position="402"/>
    </location>
</feature>
<dbReference type="InterPro" id="IPR054722">
    <property type="entry name" value="PolX-like_BBD"/>
</dbReference>
<keyword evidence="1" id="KW-0175">Coiled coil</keyword>
<evidence type="ECO:0000256" key="1">
    <source>
        <dbReference type="SAM" id="Coils"/>
    </source>
</evidence>
<reference evidence="5" key="1">
    <citation type="journal article" date="2019" name="Sci. Rep.">
        <title>Draft genome of Tanacetum cinerariifolium, the natural source of mosquito coil.</title>
        <authorList>
            <person name="Yamashiro T."/>
            <person name="Shiraishi A."/>
            <person name="Satake H."/>
            <person name="Nakayama K."/>
        </authorList>
    </citation>
    <scope>NUCLEOTIDE SEQUENCE</scope>
</reference>
<protein>
    <submittedName>
        <fullName evidence="5">Uncharacterized protein</fullName>
    </submittedName>
</protein>
<feature type="domain" description="Reverse transcriptase Ty1/copia-type" evidence="3">
    <location>
        <begin position="491"/>
        <end position="549"/>
    </location>
</feature>
<dbReference type="Pfam" id="PF22936">
    <property type="entry name" value="Pol_BBD"/>
    <property type="match status" value="1"/>
</dbReference>
<feature type="region of interest" description="Disordered" evidence="2">
    <location>
        <begin position="62"/>
        <end position="95"/>
    </location>
</feature>
<evidence type="ECO:0000259" key="4">
    <source>
        <dbReference type="Pfam" id="PF22936"/>
    </source>
</evidence>
<feature type="coiled-coil region" evidence="1">
    <location>
        <begin position="1019"/>
        <end position="1046"/>
    </location>
</feature>
<proteinExistence type="predicted"/>
<dbReference type="EMBL" id="BKCJ010003086">
    <property type="protein sequence ID" value="GEU52881.1"/>
    <property type="molecule type" value="Genomic_DNA"/>
</dbReference>
<organism evidence="5">
    <name type="scientific">Tanacetum cinerariifolium</name>
    <name type="common">Dalmatian daisy</name>
    <name type="synonym">Chrysanthemum cinerariifolium</name>
    <dbReference type="NCBI Taxonomy" id="118510"/>
    <lineage>
        <taxon>Eukaryota</taxon>
        <taxon>Viridiplantae</taxon>
        <taxon>Streptophyta</taxon>
        <taxon>Embryophyta</taxon>
        <taxon>Tracheophyta</taxon>
        <taxon>Spermatophyta</taxon>
        <taxon>Magnoliopsida</taxon>
        <taxon>eudicotyledons</taxon>
        <taxon>Gunneridae</taxon>
        <taxon>Pentapetalae</taxon>
        <taxon>asterids</taxon>
        <taxon>campanulids</taxon>
        <taxon>Asterales</taxon>
        <taxon>Asteraceae</taxon>
        <taxon>Asteroideae</taxon>
        <taxon>Anthemideae</taxon>
        <taxon>Anthemidinae</taxon>
        <taxon>Tanacetum</taxon>
    </lineage>
</organism>
<evidence type="ECO:0000256" key="2">
    <source>
        <dbReference type="SAM" id="MobiDB-lite"/>
    </source>
</evidence>
<evidence type="ECO:0000313" key="5">
    <source>
        <dbReference type="EMBL" id="GEU52881.1"/>
    </source>
</evidence>
<dbReference type="InterPro" id="IPR013103">
    <property type="entry name" value="RVT_2"/>
</dbReference>
<name>A0A6L2KTI8_TANCI</name>
<feature type="domain" description="Retrovirus-related Pol polyprotein from transposon TNT 1-94-like beta-barrel" evidence="4">
    <location>
        <begin position="1218"/>
        <end position="1291"/>
    </location>
</feature>